<dbReference type="Proteomes" id="UP000199572">
    <property type="component" value="Unassembled WGS sequence"/>
</dbReference>
<evidence type="ECO:0000259" key="4">
    <source>
        <dbReference type="Pfam" id="PF17162"/>
    </source>
</evidence>
<dbReference type="RefSeq" id="WP_090885920.1">
    <property type="nucleotide sequence ID" value="NZ_FOGG01000019.1"/>
</dbReference>
<dbReference type="CDD" id="cd04276">
    <property type="entry name" value="ZnMc_MMP_like_2"/>
    <property type="match status" value="1"/>
</dbReference>
<dbReference type="EMBL" id="FOGG01000019">
    <property type="protein sequence ID" value="SER88702.1"/>
    <property type="molecule type" value="Genomic_DNA"/>
</dbReference>
<dbReference type="SUPFAM" id="SSF55486">
    <property type="entry name" value="Metalloproteases ('zincins'), catalytic domain"/>
    <property type="match status" value="1"/>
</dbReference>
<evidence type="ECO:0000259" key="3">
    <source>
        <dbReference type="Pfam" id="PF17148"/>
    </source>
</evidence>
<evidence type="ECO:0000313" key="5">
    <source>
        <dbReference type="EMBL" id="SER88702.1"/>
    </source>
</evidence>
<sequence length="817" mass="93518">MNFKQILFPISLALSLTALGQKPVATPDSAAQKAPLDYNKVIPATAIKQDGLFNVRQVDQKWFFEVPDSLLGRYLLAVTRYISTPQGFGSFGGEKVNEQTLYFQKGNNNNLFLKGVIYRQETKNTDGPIYQAVMQSQESPIVASFDIKAKNPITGNYVIDVTDFFKKDIPVVSISAEEKTSKKLNSLADDRSFIERIACYPINAEIKTTKTYASSGLGIPAGALTGAVTLRLNTSIILLPKVPMRKRISDERVGYFNNKYILFDEDYQRTQTKYLVQRYRLEPKKEDMAKYNRDILVEPKKQIVYYIDPATPKKWRPYLIKGINDWQKAFEQAGFKNAIVGKEWPLADTTMSLEDARFSVIRYYASETPNAYGPRISDPRSGEIMESHVGWYHNVMKLVHNWYMIQAGPLDKRAQKMQFDDELMGQLIRFVSSHELGHTLGLRHNMGASSQTPVEKLRDKAWVEKNGHTVSIMDYARFNYVAQPEDNISPKGIYARIGAYDKWAINWGYRYFDGEKDEYAEEQLLSKITTDTLTKNPRLWFGGEGKDEDPRSQSEDLGDDAIAASDYGIKNLKRVVAHLNQWTYEPGDQYNNLEELHKEVVKQYSRYLYHVMKNIGNRYVTKRSVDEKGIVYAEVPKKIVKSVLSYAGRQVFEAPLWMYPAEIAKYIDLKPMEQISDQQSQALNIFLSAGMLYNLSQKALVSSDPYPVSEFLADLQPTVWKKPSRDIQQNTYLRSLQRYYLERLSILINPKDVADGKAMSPAQRSDVRLEALVHIQAIRKKVEELIPQTSGIDQVHLKDMLDKIEEITKKKNVNPLK</sequence>
<dbReference type="InterPro" id="IPR034032">
    <property type="entry name" value="Zn_MMP-like_bac"/>
</dbReference>
<dbReference type="PANTHER" id="PTHR38478:SF1">
    <property type="entry name" value="ZINC DEPENDENT METALLOPROTEASE DOMAIN LIPOPROTEIN"/>
    <property type="match status" value="1"/>
</dbReference>
<feature type="signal peptide" evidence="1">
    <location>
        <begin position="1"/>
        <end position="20"/>
    </location>
</feature>
<dbReference type="GO" id="GO:0008237">
    <property type="term" value="F:metallopeptidase activity"/>
    <property type="evidence" value="ECO:0007669"/>
    <property type="project" value="InterPro"/>
</dbReference>
<dbReference type="Pfam" id="PF17162">
    <property type="entry name" value="DUF5118"/>
    <property type="match status" value="1"/>
</dbReference>
<gene>
    <name evidence="5" type="ORF">SAMN04488023_119101</name>
</gene>
<dbReference type="Gene3D" id="3.40.390.10">
    <property type="entry name" value="Collagenase (Catalytic Domain)"/>
    <property type="match status" value="1"/>
</dbReference>
<evidence type="ECO:0000259" key="2">
    <source>
        <dbReference type="Pfam" id="PF16313"/>
    </source>
</evidence>
<organism evidence="5 6">
    <name type="scientific">Pedobacter rhizosphaerae</name>
    <dbReference type="NCBI Taxonomy" id="390241"/>
    <lineage>
        <taxon>Bacteria</taxon>
        <taxon>Pseudomonadati</taxon>
        <taxon>Bacteroidota</taxon>
        <taxon>Sphingobacteriia</taxon>
        <taxon>Sphingobacteriales</taxon>
        <taxon>Sphingobacteriaceae</taxon>
        <taxon>Pedobacter</taxon>
    </lineage>
</organism>
<accession>A0A1H9SUL8</accession>
<keyword evidence="1" id="KW-0732">Signal</keyword>
<dbReference type="STRING" id="390241.SAMN04488023_119101"/>
<evidence type="ECO:0000313" key="6">
    <source>
        <dbReference type="Proteomes" id="UP000199572"/>
    </source>
</evidence>
<dbReference type="AlphaFoldDB" id="A0A1H9SUL8"/>
<protein>
    <recommendedName>
        <fullName evidence="7">Zinc-dependent metalloprotease</fullName>
    </recommendedName>
</protein>
<name>A0A1H9SUL8_9SPHI</name>
<keyword evidence="6" id="KW-1185">Reference proteome</keyword>
<dbReference type="InterPro" id="IPR024079">
    <property type="entry name" value="MetalloPept_cat_dom_sf"/>
</dbReference>
<reference evidence="5 6" key="1">
    <citation type="submission" date="2016-10" db="EMBL/GenBank/DDBJ databases">
        <authorList>
            <person name="de Groot N.N."/>
        </authorList>
    </citation>
    <scope>NUCLEOTIDE SEQUENCE [LARGE SCALE GENOMIC DNA]</scope>
    <source>
        <strain evidence="5 6">DSM 18610</strain>
    </source>
</reference>
<dbReference type="Pfam" id="PF16313">
    <property type="entry name" value="DUF4953"/>
    <property type="match status" value="1"/>
</dbReference>
<feature type="domain" description="DUF5117" evidence="3">
    <location>
        <begin position="93"/>
        <end position="284"/>
    </location>
</feature>
<dbReference type="OrthoDB" id="9776599at2"/>
<feature type="chain" id="PRO_5011594320" description="Zinc-dependent metalloprotease" evidence="1">
    <location>
        <begin position="21"/>
        <end position="817"/>
    </location>
</feature>
<dbReference type="InterPro" id="IPR033413">
    <property type="entry name" value="DUF5117"/>
</dbReference>
<evidence type="ECO:0000256" key="1">
    <source>
        <dbReference type="SAM" id="SignalP"/>
    </source>
</evidence>
<feature type="domain" description="DUF5118" evidence="4">
    <location>
        <begin position="37"/>
        <end position="84"/>
    </location>
</feature>
<dbReference type="Pfam" id="PF17148">
    <property type="entry name" value="DUF5117"/>
    <property type="match status" value="1"/>
</dbReference>
<dbReference type="PANTHER" id="PTHR38478">
    <property type="entry name" value="PEPTIDASE M1A AND M12B"/>
    <property type="match status" value="1"/>
</dbReference>
<dbReference type="InterPro" id="IPR033428">
    <property type="entry name" value="DUF5118"/>
</dbReference>
<dbReference type="InterPro" id="IPR032534">
    <property type="entry name" value="EcxA_zinc-bd"/>
</dbReference>
<evidence type="ECO:0008006" key="7">
    <source>
        <dbReference type="Google" id="ProtNLM"/>
    </source>
</evidence>
<proteinExistence type="predicted"/>
<feature type="domain" description="EcxA zinc-binding" evidence="2">
    <location>
        <begin position="416"/>
        <end position="723"/>
    </location>
</feature>